<sequence>MSDMTTVRGNSENLFIADVSVNILYSQLYSLSKQLIENTWQASCSASLSRLISHWASGGSITPCFIRPYKSQIVIDGGHHRLAICIAKQLENKIPVLFTHSDQEALSEIIDLSNCRNPV</sequence>
<comment type="caution">
    <text evidence="1">The sequence shown here is derived from an EMBL/GenBank/DDBJ whole genome shotgun (WGS) entry which is preliminary data.</text>
</comment>
<dbReference type="Proteomes" id="UP000886384">
    <property type="component" value="Unassembled WGS sequence"/>
</dbReference>
<dbReference type="InterPro" id="IPR036086">
    <property type="entry name" value="ParB/Sulfiredoxin_sf"/>
</dbReference>
<name>A0A7C1VYV7_9GAMM</name>
<dbReference type="AlphaFoldDB" id="A0A7C1VYV7"/>
<evidence type="ECO:0000313" key="1">
    <source>
        <dbReference type="EMBL" id="HEC73384.1"/>
    </source>
</evidence>
<protein>
    <recommendedName>
        <fullName evidence="2">ParB/Sulfiredoxin domain-containing protein</fullName>
    </recommendedName>
</protein>
<organism evidence="1">
    <name type="scientific">Methylophaga aminisulfidivorans</name>
    <dbReference type="NCBI Taxonomy" id="230105"/>
    <lineage>
        <taxon>Bacteria</taxon>
        <taxon>Pseudomonadati</taxon>
        <taxon>Pseudomonadota</taxon>
        <taxon>Gammaproteobacteria</taxon>
        <taxon>Thiotrichales</taxon>
        <taxon>Piscirickettsiaceae</taxon>
        <taxon>Methylophaga</taxon>
    </lineage>
</organism>
<evidence type="ECO:0008006" key="2">
    <source>
        <dbReference type="Google" id="ProtNLM"/>
    </source>
</evidence>
<accession>A0A7C1VYV7</accession>
<reference evidence="1" key="1">
    <citation type="journal article" date="2020" name="mSystems">
        <title>Genome- and Community-Level Interaction Insights into Carbon Utilization and Element Cycling Functions of Hydrothermarchaeota in Hydrothermal Sediment.</title>
        <authorList>
            <person name="Zhou Z."/>
            <person name="Liu Y."/>
            <person name="Xu W."/>
            <person name="Pan J."/>
            <person name="Luo Z.H."/>
            <person name="Li M."/>
        </authorList>
    </citation>
    <scope>NUCLEOTIDE SEQUENCE [LARGE SCALE GENOMIC DNA]</scope>
    <source>
        <strain evidence="1">HyVt-380</strain>
    </source>
</reference>
<gene>
    <name evidence="1" type="ORF">ENI26_03310</name>
</gene>
<dbReference type="SUPFAM" id="SSF110849">
    <property type="entry name" value="ParB/Sulfiredoxin"/>
    <property type="match status" value="1"/>
</dbReference>
<dbReference type="EMBL" id="DRHY01000076">
    <property type="protein sequence ID" value="HEC73384.1"/>
    <property type="molecule type" value="Genomic_DNA"/>
</dbReference>
<proteinExistence type="predicted"/>